<reference evidence="1 2" key="1">
    <citation type="submission" date="2014-03" db="EMBL/GenBank/DDBJ databases">
        <title>Draft genome of the hookworm Oesophagostomum dentatum.</title>
        <authorList>
            <person name="Mitreva M."/>
        </authorList>
    </citation>
    <scope>NUCLEOTIDE SEQUENCE [LARGE SCALE GENOMIC DNA]</scope>
    <source>
        <strain evidence="1 2">OD-Hann</strain>
    </source>
</reference>
<dbReference type="AlphaFoldDB" id="A0A0B1TQD5"/>
<sequence>MSYPRRIGRGLSESGALCAVLIPRSTEENALQVKCSRPLLNRLRFSEIGNICRSTAKRDGSFLMKLGNVD</sequence>
<name>A0A0B1TQD5_OESDE</name>
<evidence type="ECO:0000313" key="2">
    <source>
        <dbReference type="Proteomes" id="UP000053660"/>
    </source>
</evidence>
<dbReference type="EMBL" id="KN549366">
    <property type="protein sequence ID" value="KHJ98032.1"/>
    <property type="molecule type" value="Genomic_DNA"/>
</dbReference>
<keyword evidence="2" id="KW-1185">Reference proteome</keyword>
<accession>A0A0B1TQD5</accession>
<proteinExistence type="predicted"/>
<protein>
    <submittedName>
        <fullName evidence="1">Uncharacterized protein</fullName>
    </submittedName>
</protein>
<evidence type="ECO:0000313" key="1">
    <source>
        <dbReference type="EMBL" id="KHJ98032.1"/>
    </source>
</evidence>
<organism evidence="1 2">
    <name type="scientific">Oesophagostomum dentatum</name>
    <name type="common">Nodular worm</name>
    <dbReference type="NCBI Taxonomy" id="61180"/>
    <lineage>
        <taxon>Eukaryota</taxon>
        <taxon>Metazoa</taxon>
        <taxon>Ecdysozoa</taxon>
        <taxon>Nematoda</taxon>
        <taxon>Chromadorea</taxon>
        <taxon>Rhabditida</taxon>
        <taxon>Rhabditina</taxon>
        <taxon>Rhabditomorpha</taxon>
        <taxon>Strongyloidea</taxon>
        <taxon>Strongylidae</taxon>
        <taxon>Oesophagostomum</taxon>
    </lineage>
</organism>
<gene>
    <name evidence="1" type="ORF">OESDEN_01996</name>
</gene>
<dbReference type="Proteomes" id="UP000053660">
    <property type="component" value="Unassembled WGS sequence"/>
</dbReference>